<evidence type="ECO:0000313" key="2">
    <source>
        <dbReference type="Proteomes" id="UP001367508"/>
    </source>
</evidence>
<proteinExistence type="predicted"/>
<gene>
    <name evidence="1" type="ORF">VNO77_20819</name>
</gene>
<dbReference type="AlphaFoldDB" id="A0AAN9LPY5"/>
<dbReference type="Proteomes" id="UP001367508">
    <property type="component" value="Unassembled WGS sequence"/>
</dbReference>
<evidence type="ECO:0000313" key="1">
    <source>
        <dbReference type="EMBL" id="KAK7340125.1"/>
    </source>
</evidence>
<name>A0AAN9LPY5_CANGL</name>
<reference evidence="1 2" key="1">
    <citation type="submission" date="2024-01" db="EMBL/GenBank/DDBJ databases">
        <title>The genomes of 5 underutilized Papilionoideae crops provide insights into root nodulation and disease resistanc.</title>
        <authorList>
            <person name="Jiang F."/>
        </authorList>
    </citation>
    <scope>NUCLEOTIDE SEQUENCE [LARGE SCALE GENOMIC DNA]</scope>
    <source>
        <strain evidence="1">LVBAO_FW01</strain>
        <tissue evidence="1">Leaves</tissue>
    </source>
</reference>
<sequence>MSEVLWSLSSSNSSTSLVQKGKKMKPKWGFIFQINEHGFGTQLHEEKGQKKGPNHIDYLPPPYPHYLYRTSSNTPLIFHWLLLTHM</sequence>
<protein>
    <submittedName>
        <fullName evidence="1">Uncharacterized protein</fullName>
    </submittedName>
</protein>
<accession>A0AAN9LPY5</accession>
<keyword evidence="2" id="KW-1185">Reference proteome</keyword>
<comment type="caution">
    <text evidence="1">The sequence shown here is derived from an EMBL/GenBank/DDBJ whole genome shotgun (WGS) entry which is preliminary data.</text>
</comment>
<organism evidence="1 2">
    <name type="scientific">Canavalia gladiata</name>
    <name type="common">Sword bean</name>
    <name type="synonym">Dolichos gladiatus</name>
    <dbReference type="NCBI Taxonomy" id="3824"/>
    <lineage>
        <taxon>Eukaryota</taxon>
        <taxon>Viridiplantae</taxon>
        <taxon>Streptophyta</taxon>
        <taxon>Embryophyta</taxon>
        <taxon>Tracheophyta</taxon>
        <taxon>Spermatophyta</taxon>
        <taxon>Magnoliopsida</taxon>
        <taxon>eudicotyledons</taxon>
        <taxon>Gunneridae</taxon>
        <taxon>Pentapetalae</taxon>
        <taxon>rosids</taxon>
        <taxon>fabids</taxon>
        <taxon>Fabales</taxon>
        <taxon>Fabaceae</taxon>
        <taxon>Papilionoideae</taxon>
        <taxon>50 kb inversion clade</taxon>
        <taxon>NPAAA clade</taxon>
        <taxon>indigoferoid/millettioid clade</taxon>
        <taxon>Phaseoleae</taxon>
        <taxon>Canavalia</taxon>
    </lineage>
</organism>
<dbReference type="EMBL" id="JAYMYQ010000004">
    <property type="protein sequence ID" value="KAK7340125.1"/>
    <property type="molecule type" value="Genomic_DNA"/>
</dbReference>